<dbReference type="EMBL" id="MVHG01000124">
    <property type="protein sequence ID" value="ORA07776.1"/>
    <property type="molecule type" value="Genomic_DNA"/>
</dbReference>
<dbReference type="InterPro" id="IPR046036">
    <property type="entry name" value="DUF5994"/>
</dbReference>
<accession>A0A1W9Z609</accession>
<evidence type="ECO:0000313" key="1">
    <source>
        <dbReference type="EMBL" id="ORA07776.1"/>
    </source>
</evidence>
<reference evidence="1 2" key="1">
    <citation type="submission" date="2016-12" db="EMBL/GenBank/DDBJ databases">
        <title>The new phylogeny of genus Mycobacterium.</title>
        <authorList>
            <person name="Tortoli E."/>
            <person name="Trovato A."/>
            <person name="Cirillo D.M."/>
        </authorList>
    </citation>
    <scope>NUCLEOTIDE SEQUENCE [LARGE SCALE GENOMIC DNA]</scope>
    <source>
        <strain evidence="1 2">DSM 45069</strain>
    </source>
</reference>
<proteinExistence type="predicted"/>
<dbReference type="NCBIfam" id="NF046112">
    <property type="entry name" value="MSMEG_6209_Nter"/>
    <property type="match status" value="1"/>
</dbReference>
<comment type="caution">
    <text evidence="1">The sequence shown here is derived from an EMBL/GenBank/DDBJ whole genome shotgun (WGS) entry which is preliminary data.</text>
</comment>
<dbReference type="AlphaFoldDB" id="A0A1W9Z609"/>
<keyword evidence="2" id="KW-1185">Reference proteome</keyword>
<name>A0A1W9Z609_MYCAI</name>
<protein>
    <submittedName>
        <fullName evidence="1">Uncharacterized protein</fullName>
    </submittedName>
</protein>
<evidence type="ECO:0000313" key="2">
    <source>
        <dbReference type="Proteomes" id="UP000192707"/>
    </source>
</evidence>
<gene>
    <name evidence="1" type="ORF">BST14_26375</name>
</gene>
<sequence length="205" mass="22496">MSEHIDGAWWPRSTNLVDELPDLAASLSDRLGRIVMVGYRRNGWHNTPALAQIDGHTIELLGFTSDEPASVIVMGENGRHITLHVIRPGTEEHAARRALDAVRAPARAAISPRVPGAVGRSVADVAEKLARHEGLGDERRTAQIRRWCDETAQRFINAPVQTFVPILVEHIVRDRMMESRGQRYPADGGLCITVPGSSAPYSISS</sequence>
<dbReference type="Pfam" id="PF19457">
    <property type="entry name" value="DUF5994"/>
    <property type="match status" value="1"/>
</dbReference>
<dbReference type="Proteomes" id="UP000192707">
    <property type="component" value="Unassembled WGS sequence"/>
</dbReference>
<organism evidence="1 2">
    <name type="scientific">Mycobacterium arosiense ATCC BAA-1401 = DSM 45069</name>
    <dbReference type="NCBI Taxonomy" id="1265311"/>
    <lineage>
        <taxon>Bacteria</taxon>
        <taxon>Bacillati</taxon>
        <taxon>Actinomycetota</taxon>
        <taxon>Actinomycetes</taxon>
        <taxon>Mycobacteriales</taxon>
        <taxon>Mycobacteriaceae</taxon>
        <taxon>Mycobacterium</taxon>
        <taxon>Mycobacterium avium complex (MAC)</taxon>
    </lineage>
</organism>